<feature type="non-terminal residue" evidence="1">
    <location>
        <position position="222"/>
    </location>
</feature>
<evidence type="ECO:0008006" key="2">
    <source>
        <dbReference type="Google" id="ProtNLM"/>
    </source>
</evidence>
<dbReference type="EMBL" id="LAZR01008540">
    <property type="protein sequence ID" value="KKM78118.1"/>
    <property type="molecule type" value="Genomic_DNA"/>
</dbReference>
<protein>
    <recommendedName>
        <fullName evidence="2">YqaJ viral recombinase domain-containing protein</fullName>
    </recommendedName>
</protein>
<gene>
    <name evidence="1" type="ORF">LCGC14_1363260</name>
</gene>
<comment type="caution">
    <text evidence="1">The sequence shown here is derived from an EMBL/GenBank/DDBJ whole genome shotgun (WGS) entry which is preliminary data.</text>
</comment>
<reference evidence="1" key="1">
    <citation type="journal article" date="2015" name="Nature">
        <title>Complex archaea that bridge the gap between prokaryotes and eukaryotes.</title>
        <authorList>
            <person name="Spang A."/>
            <person name="Saw J.H."/>
            <person name="Jorgensen S.L."/>
            <person name="Zaremba-Niedzwiedzka K."/>
            <person name="Martijn J."/>
            <person name="Lind A.E."/>
            <person name="van Eijk R."/>
            <person name="Schleper C."/>
            <person name="Guy L."/>
            <person name="Ettema T.J."/>
        </authorList>
    </citation>
    <scope>NUCLEOTIDE SEQUENCE</scope>
</reference>
<organism evidence="1">
    <name type="scientific">marine sediment metagenome</name>
    <dbReference type="NCBI Taxonomy" id="412755"/>
    <lineage>
        <taxon>unclassified sequences</taxon>
        <taxon>metagenomes</taxon>
        <taxon>ecological metagenomes</taxon>
    </lineage>
</organism>
<dbReference type="InterPro" id="IPR011604">
    <property type="entry name" value="PDDEXK-like_dom_sf"/>
</dbReference>
<accession>A0A0F9K817</accession>
<proteinExistence type="predicted"/>
<sequence>MRGTTLEGCPDIITPVYECKKSKIKTTACHVNRASEAGHVCERYLVFARTRWEEKLLHDVELEFIFDGGRMVEKLAFKELEEAGFTLVEQNRPFSWKEFNLTGHVDAKILIGDRNAGEPSMAYPIEVKGLNQFDYDKLDTIEDFIMSKKSWIKKYPAQLCLYMLMSNIEYGCFYIKRLPGFRPKQIWLHLDYTFAEDILKKLERINKHVKEDTIPEPIKDYD</sequence>
<name>A0A0F9K817_9ZZZZ</name>
<dbReference type="AlphaFoldDB" id="A0A0F9K817"/>
<dbReference type="Gene3D" id="3.90.320.10">
    <property type="match status" value="1"/>
</dbReference>
<evidence type="ECO:0000313" key="1">
    <source>
        <dbReference type="EMBL" id="KKM78118.1"/>
    </source>
</evidence>